<reference evidence="3" key="1">
    <citation type="journal article" date="2014" name="Int. J. Syst. Evol. Microbiol.">
        <title>Complete genome sequence of Corynebacterium casei LMG S-19264T (=DSM 44701T), isolated from a smear-ripened cheese.</title>
        <authorList>
            <consortium name="US DOE Joint Genome Institute (JGI-PGF)"/>
            <person name="Walter F."/>
            <person name="Albersmeier A."/>
            <person name="Kalinowski J."/>
            <person name="Ruckert C."/>
        </authorList>
    </citation>
    <scope>NUCLEOTIDE SEQUENCE</scope>
    <source>
        <strain evidence="3">KCTC 42731</strain>
    </source>
</reference>
<organism evidence="3 4">
    <name type="scientific">Thalassotalea marina</name>
    <dbReference type="NCBI Taxonomy" id="1673741"/>
    <lineage>
        <taxon>Bacteria</taxon>
        <taxon>Pseudomonadati</taxon>
        <taxon>Pseudomonadota</taxon>
        <taxon>Gammaproteobacteria</taxon>
        <taxon>Alteromonadales</taxon>
        <taxon>Colwelliaceae</taxon>
        <taxon>Thalassotalea</taxon>
    </lineage>
</organism>
<gene>
    <name evidence="3" type="ORF">GCM10017161_08250</name>
</gene>
<evidence type="ECO:0000259" key="2">
    <source>
        <dbReference type="Pfam" id="PF14534"/>
    </source>
</evidence>
<dbReference type="Proteomes" id="UP000623842">
    <property type="component" value="Unassembled WGS sequence"/>
</dbReference>
<evidence type="ECO:0000313" key="3">
    <source>
        <dbReference type="EMBL" id="GHF83299.1"/>
    </source>
</evidence>
<protein>
    <recommendedName>
        <fullName evidence="2">DUF4440 domain-containing protein</fullName>
    </recommendedName>
</protein>
<feature type="chain" id="PRO_5036696143" description="DUF4440 domain-containing protein" evidence="1">
    <location>
        <begin position="23"/>
        <end position="145"/>
    </location>
</feature>
<dbReference type="RefSeq" id="WP_229854524.1">
    <property type="nucleotide sequence ID" value="NZ_BNCK01000002.1"/>
</dbReference>
<comment type="caution">
    <text evidence="3">The sequence shown here is derived from an EMBL/GenBank/DDBJ whole genome shotgun (WGS) entry which is preliminary data.</text>
</comment>
<feature type="signal peptide" evidence="1">
    <location>
        <begin position="1"/>
        <end position="22"/>
    </location>
</feature>
<evidence type="ECO:0000313" key="4">
    <source>
        <dbReference type="Proteomes" id="UP000623842"/>
    </source>
</evidence>
<dbReference type="AlphaFoldDB" id="A0A919BCW7"/>
<name>A0A919BCW7_9GAMM</name>
<dbReference type="Pfam" id="PF14534">
    <property type="entry name" value="DUF4440"/>
    <property type="match status" value="1"/>
</dbReference>
<keyword evidence="1" id="KW-0732">Signal</keyword>
<dbReference type="SUPFAM" id="SSF54427">
    <property type="entry name" value="NTF2-like"/>
    <property type="match status" value="1"/>
</dbReference>
<dbReference type="InterPro" id="IPR027843">
    <property type="entry name" value="DUF4440"/>
</dbReference>
<dbReference type="Gene3D" id="3.10.450.50">
    <property type="match status" value="1"/>
</dbReference>
<keyword evidence="4" id="KW-1185">Reference proteome</keyword>
<dbReference type="InterPro" id="IPR032710">
    <property type="entry name" value="NTF2-like_dom_sf"/>
</dbReference>
<reference evidence="3" key="2">
    <citation type="submission" date="2020-09" db="EMBL/GenBank/DDBJ databases">
        <authorList>
            <person name="Sun Q."/>
            <person name="Kim S."/>
        </authorList>
    </citation>
    <scope>NUCLEOTIDE SEQUENCE</scope>
    <source>
        <strain evidence="3">KCTC 42731</strain>
    </source>
</reference>
<sequence>MKPLYIFASALLFFVFNNSAYAQNDKQLITKQLEQFLAQNSSKAIHDTFWANDLIYTSSSGKRFGKQTIMNGFKQAENQQETENSTKYSAESIDIRLYQETAVLAFTLVADNTGQITRYFNTGTFVKRNGQWQAVAWQATITATE</sequence>
<dbReference type="EMBL" id="BNCK01000002">
    <property type="protein sequence ID" value="GHF83299.1"/>
    <property type="molecule type" value="Genomic_DNA"/>
</dbReference>
<evidence type="ECO:0000256" key="1">
    <source>
        <dbReference type="SAM" id="SignalP"/>
    </source>
</evidence>
<accession>A0A919BCW7</accession>
<feature type="domain" description="DUF4440" evidence="2">
    <location>
        <begin position="32"/>
        <end position="133"/>
    </location>
</feature>
<proteinExistence type="predicted"/>